<evidence type="ECO:0000313" key="3">
    <source>
        <dbReference type="EMBL" id="TFY73576.1"/>
    </source>
</evidence>
<reference evidence="3 4" key="1">
    <citation type="submission" date="2019-02" db="EMBL/GenBank/DDBJ databases">
        <title>Genome sequencing of the rare red list fungi Hericium alpestre (H. flagellum).</title>
        <authorList>
            <person name="Buettner E."/>
            <person name="Kellner H."/>
        </authorList>
    </citation>
    <scope>NUCLEOTIDE SEQUENCE [LARGE SCALE GENOMIC DNA]</scope>
    <source>
        <strain evidence="3 4">DSM 108284</strain>
    </source>
</reference>
<dbReference type="EMBL" id="SFCI01002729">
    <property type="protein sequence ID" value="TFY73576.1"/>
    <property type="molecule type" value="Genomic_DNA"/>
</dbReference>
<dbReference type="OrthoDB" id="49395at2759"/>
<feature type="compositionally biased region" description="Polar residues" evidence="2">
    <location>
        <begin position="304"/>
        <end position="323"/>
    </location>
</feature>
<name>A0A4Y9ZFP2_9AGAM</name>
<comment type="caution">
    <text evidence="3">The sequence shown here is derived from an EMBL/GenBank/DDBJ whole genome shotgun (WGS) entry which is preliminary data.</text>
</comment>
<evidence type="ECO:0000256" key="2">
    <source>
        <dbReference type="SAM" id="MobiDB-lite"/>
    </source>
</evidence>
<protein>
    <recommendedName>
        <fullName evidence="5">Hook C-terminal domain-containing protein</fullName>
    </recommendedName>
</protein>
<feature type="non-terminal residue" evidence="3">
    <location>
        <position position="1"/>
    </location>
</feature>
<evidence type="ECO:0000256" key="1">
    <source>
        <dbReference type="SAM" id="Coils"/>
    </source>
</evidence>
<sequence length="331" mass="38152">AKTSQADASRVLVLENLLDDANRMKSRYEADYLAAHREKLLLQNDLEEIRSGKSLGNGTEAAIALRQRLNETVEELDGLRKQHTELEVRHEALTKDLTIAKSDLNLVNKDQLEILASLRESVNEDKSGLETEAKRLHDQIKELSEKNKMQLEQINGLLLEKVNLQSDGIGQREKMLQRERDFGELRASMSGHDLPEDIKQRVLRLHEDNVQLKEQLKTQTEKLVKARIFIKSQDRLFKEEQAKLSGSTTPGAFEDADAEVKMLREDVERYKRMVDDTHKRYHKEQELMLSAIHNMSMARAREALSQQQQGRSQPTSWLGQQRKTLGPMLRR</sequence>
<dbReference type="STRING" id="135208.A0A4Y9ZFP2"/>
<evidence type="ECO:0008006" key="5">
    <source>
        <dbReference type="Google" id="ProtNLM"/>
    </source>
</evidence>
<dbReference type="Proteomes" id="UP000298061">
    <property type="component" value="Unassembled WGS sequence"/>
</dbReference>
<feature type="coiled-coil region" evidence="1">
    <location>
        <begin position="62"/>
        <end position="160"/>
    </location>
</feature>
<proteinExistence type="predicted"/>
<accession>A0A4Y9ZFP2</accession>
<evidence type="ECO:0000313" key="4">
    <source>
        <dbReference type="Proteomes" id="UP000298061"/>
    </source>
</evidence>
<organism evidence="3 4">
    <name type="scientific">Hericium alpestre</name>
    <dbReference type="NCBI Taxonomy" id="135208"/>
    <lineage>
        <taxon>Eukaryota</taxon>
        <taxon>Fungi</taxon>
        <taxon>Dikarya</taxon>
        <taxon>Basidiomycota</taxon>
        <taxon>Agaricomycotina</taxon>
        <taxon>Agaricomycetes</taxon>
        <taxon>Russulales</taxon>
        <taxon>Hericiaceae</taxon>
        <taxon>Hericium</taxon>
    </lineage>
</organism>
<keyword evidence="4" id="KW-1185">Reference proteome</keyword>
<dbReference type="AlphaFoldDB" id="A0A4Y9ZFP2"/>
<feature type="coiled-coil region" evidence="1">
    <location>
        <begin position="253"/>
        <end position="280"/>
    </location>
</feature>
<gene>
    <name evidence="3" type="ORF">EWM64_g10436</name>
</gene>
<keyword evidence="1" id="KW-0175">Coiled coil</keyword>
<feature type="region of interest" description="Disordered" evidence="2">
    <location>
        <begin position="301"/>
        <end position="331"/>
    </location>
</feature>